<proteinExistence type="predicted"/>
<feature type="chain" id="PRO_5019407597" description="Outer membrane protein beta-barrel domain-containing protein" evidence="1">
    <location>
        <begin position="22"/>
        <end position="166"/>
    </location>
</feature>
<sequence length="166" mass="18091">MKRILALTGILAASVAMTAHAEDRNYVSGGYNDFGDSDFYIKGSRQVDSHWVIEGEAFDIGDFGTRLGGQYLLSNSPLFLKGGMSHYDFGNTDDTGGYVGIGTEVGLSTQATAMFDATYDSALDGYASVGAKVRYNFDQRFAADIGFRGNFDDIDNEFRVGITYKF</sequence>
<evidence type="ECO:0000313" key="2">
    <source>
        <dbReference type="EMBL" id="RUO51145.1"/>
    </source>
</evidence>
<gene>
    <name evidence="2" type="ORF">CWE25_12040</name>
</gene>
<protein>
    <recommendedName>
        <fullName evidence="4">Outer membrane protein beta-barrel domain-containing protein</fullName>
    </recommendedName>
</protein>
<dbReference type="EMBL" id="PIPV01000013">
    <property type="protein sequence ID" value="RUO51145.1"/>
    <property type="molecule type" value="Genomic_DNA"/>
</dbReference>
<accession>A0A432XQY4</accession>
<evidence type="ECO:0000313" key="3">
    <source>
        <dbReference type="Proteomes" id="UP000287330"/>
    </source>
</evidence>
<name>A0A432XQY4_9GAMM</name>
<feature type="signal peptide" evidence="1">
    <location>
        <begin position="1"/>
        <end position="21"/>
    </location>
</feature>
<comment type="caution">
    <text evidence="2">The sequence shown here is derived from an EMBL/GenBank/DDBJ whole genome shotgun (WGS) entry which is preliminary data.</text>
</comment>
<evidence type="ECO:0000256" key="1">
    <source>
        <dbReference type="SAM" id="SignalP"/>
    </source>
</evidence>
<reference evidence="3" key="1">
    <citation type="journal article" date="2018" name="Front. Microbiol.">
        <title>Genome-Based Analysis Reveals the Taxonomy and Diversity of the Family Idiomarinaceae.</title>
        <authorList>
            <person name="Liu Y."/>
            <person name="Lai Q."/>
            <person name="Shao Z."/>
        </authorList>
    </citation>
    <scope>NUCLEOTIDE SEQUENCE [LARGE SCALE GENOMIC DNA]</scope>
    <source>
        <strain evidence="3">F23</strain>
    </source>
</reference>
<dbReference type="AlphaFoldDB" id="A0A432XQY4"/>
<dbReference type="OrthoDB" id="6236405at2"/>
<keyword evidence="3" id="KW-1185">Reference proteome</keyword>
<dbReference type="Proteomes" id="UP000287330">
    <property type="component" value="Unassembled WGS sequence"/>
</dbReference>
<evidence type="ECO:0008006" key="4">
    <source>
        <dbReference type="Google" id="ProtNLM"/>
    </source>
</evidence>
<keyword evidence="1" id="KW-0732">Signal</keyword>
<organism evidence="2 3">
    <name type="scientific">Idiomarina fontislapidosi</name>
    <dbReference type="NCBI Taxonomy" id="263723"/>
    <lineage>
        <taxon>Bacteria</taxon>
        <taxon>Pseudomonadati</taxon>
        <taxon>Pseudomonadota</taxon>
        <taxon>Gammaproteobacteria</taxon>
        <taxon>Alteromonadales</taxon>
        <taxon>Idiomarinaceae</taxon>
        <taxon>Idiomarina</taxon>
    </lineage>
</organism>